<feature type="signal peptide" evidence="9">
    <location>
        <begin position="1"/>
        <end position="30"/>
    </location>
</feature>
<dbReference type="RefSeq" id="WP_377172713.1">
    <property type="nucleotide sequence ID" value="NZ_JBHTJC010000005.1"/>
</dbReference>
<evidence type="ECO:0000313" key="10">
    <source>
        <dbReference type="EMBL" id="MFH0253663.1"/>
    </source>
</evidence>
<gene>
    <name evidence="10" type="ORF">ACGRVM_07150</name>
</gene>
<dbReference type="PANTHER" id="PTHR30026">
    <property type="entry name" value="OUTER MEMBRANE PROTEIN TOLC"/>
    <property type="match status" value="1"/>
</dbReference>
<dbReference type="InterPro" id="IPR051906">
    <property type="entry name" value="TolC-like"/>
</dbReference>
<evidence type="ECO:0000256" key="3">
    <source>
        <dbReference type="ARBA" id="ARBA00022448"/>
    </source>
</evidence>
<keyword evidence="7" id="KW-0998">Cell outer membrane</keyword>
<keyword evidence="11" id="KW-1185">Reference proteome</keyword>
<evidence type="ECO:0000256" key="4">
    <source>
        <dbReference type="ARBA" id="ARBA00022452"/>
    </source>
</evidence>
<evidence type="ECO:0000256" key="6">
    <source>
        <dbReference type="ARBA" id="ARBA00023136"/>
    </source>
</evidence>
<proteinExistence type="inferred from homology"/>
<keyword evidence="6" id="KW-0472">Membrane</keyword>
<keyword evidence="4" id="KW-1134">Transmembrane beta strand</keyword>
<dbReference type="Pfam" id="PF02321">
    <property type="entry name" value="OEP"/>
    <property type="match status" value="2"/>
</dbReference>
<sequence length="452" mass="49712">MGKKVEKRPSCSFWKLTVAVCLLFSVPAGASAQSVTLAQAADLMRTNEVQFEILDLEQDVSDEIVRQAFGERLPRVRLSVSYIQTYQDIVNQDNTTFQEGTSSYPTTTVTLAATQPLYDQVRFRALPLARAEQELVSMQAEAARTELSGLLVSSFLGVARAQLRVDQARAIMSARQNLVRDLAQLVSAGRADAERQLRAEGDVFAAEADVSDAELDLSEALFELHRFTGPDIGGVSYRGGVGVAELRSFLQTFNEARLGDLNPQIQIARAEAAVAARRLHRVRAAFQPTVDLTLELENEQTDGSLFGGGSEIQSAEAGLQMNWSIYEGGVRRSQVREAERRLEIAQLRIKQTQDLAVRRYRSLVSALEKSLDVVAATERDRRVAVQRVAAAEQQVGAGRRALEQVLEAKLRRDTMGIQAEGARIRAVQLQAELYALFGALDIETLSRDFAGG</sequence>
<feature type="chain" id="PRO_5046205696" evidence="9">
    <location>
        <begin position="31"/>
        <end position="452"/>
    </location>
</feature>
<keyword evidence="3" id="KW-0813">Transport</keyword>
<name>A0ABW7I6G0_9RHOB</name>
<comment type="similarity">
    <text evidence="2">Belongs to the outer membrane factor (OMF) (TC 1.B.17) family.</text>
</comment>
<evidence type="ECO:0000313" key="11">
    <source>
        <dbReference type="Proteomes" id="UP001607157"/>
    </source>
</evidence>
<dbReference type="InterPro" id="IPR003423">
    <property type="entry name" value="OMP_efflux"/>
</dbReference>
<evidence type="ECO:0000256" key="9">
    <source>
        <dbReference type="SAM" id="SignalP"/>
    </source>
</evidence>
<dbReference type="PANTHER" id="PTHR30026:SF20">
    <property type="entry name" value="OUTER MEMBRANE PROTEIN TOLC"/>
    <property type="match status" value="1"/>
</dbReference>
<protein>
    <submittedName>
        <fullName evidence="10">TolC family protein</fullName>
    </submittedName>
</protein>
<keyword evidence="9" id="KW-0732">Signal</keyword>
<organism evidence="10 11">
    <name type="scientific">Roseovarius aquimarinus</name>
    <dbReference type="NCBI Taxonomy" id="1229156"/>
    <lineage>
        <taxon>Bacteria</taxon>
        <taxon>Pseudomonadati</taxon>
        <taxon>Pseudomonadota</taxon>
        <taxon>Alphaproteobacteria</taxon>
        <taxon>Rhodobacterales</taxon>
        <taxon>Roseobacteraceae</taxon>
        <taxon>Roseovarius</taxon>
    </lineage>
</organism>
<keyword evidence="8" id="KW-0175">Coiled coil</keyword>
<evidence type="ECO:0000256" key="7">
    <source>
        <dbReference type="ARBA" id="ARBA00023237"/>
    </source>
</evidence>
<evidence type="ECO:0000256" key="1">
    <source>
        <dbReference type="ARBA" id="ARBA00004442"/>
    </source>
</evidence>
<accession>A0ABW7I6G0</accession>
<keyword evidence="5" id="KW-0812">Transmembrane</keyword>
<dbReference type="SUPFAM" id="SSF56954">
    <property type="entry name" value="Outer membrane efflux proteins (OEP)"/>
    <property type="match status" value="1"/>
</dbReference>
<feature type="coiled-coil region" evidence="8">
    <location>
        <begin position="335"/>
        <end position="394"/>
    </location>
</feature>
<dbReference type="Proteomes" id="UP001607157">
    <property type="component" value="Unassembled WGS sequence"/>
</dbReference>
<evidence type="ECO:0000256" key="5">
    <source>
        <dbReference type="ARBA" id="ARBA00022692"/>
    </source>
</evidence>
<dbReference type="Gene3D" id="1.20.1600.10">
    <property type="entry name" value="Outer membrane efflux proteins (OEP)"/>
    <property type="match status" value="1"/>
</dbReference>
<reference evidence="10 11" key="1">
    <citation type="submission" date="2024-10" db="EMBL/GenBank/DDBJ databases">
        <authorList>
            <person name="Yang X.-N."/>
        </authorList>
    </citation>
    <scope>NUCLEOTIDE SEQUENCE [LARGE SCALE GENOMIC DNA]</scope>
    <source>
        <strain evidence="10 11">CAU 1059</strain>
    </source>
</reference>
<evidence type="ECO:0000256" key="8">
    <source>
        <dbReference type="SAM" id="Coils"/>
    </source>
</evidence>
<comment type="caution">
    <text evidence="10">The sequence shown here is derived from an EMBL/GenBank/DDBJ whole genome shotgun (WGS) entry which is preliminary data.</text>
</comment>
<dbReference type="EMBL" id="JBIHMM010000001">
    <property type="protein sequence ID" value="MFH0253663.1"/>
    <property type="molecule type" value="Genomic_DNA"/>
</dbReference>
<evidence type="ECO:0000256" key="2">
    <source>
        <dbReference type="ARBA" id="ARBA00007613"/>
    </source>
</evidence>
<comment type="subcellular location">
    <subcellularLocation>
        <location evidence="1">Cell outer membrane</location>
    </subcellularLocation>
</comment>